<dbReference type="EMBL" id="CANTUO010000007">
    <property type="protein sequence ID" value="CAI5760690.1"/>
    <property type="molecule type" value="Genomic_DNA"/>
</dbReference>
<comment type="caution">
    <text evidence="1">The sequence shown here is derived from an EMBL/GenBank/DDBJ whole genome shotgun (WGS) entry which is preliminary data.</text>
</comment>
<reference evidence="1" key="1">
    <citation type="submission" date="2022-12" db="EMBL/GenBank/DDBJ databases">
        <authorList>
            <person name="Brejova B."/>
        </authorList>
    </citation>
    <scope>NUCLEOTIDE SEQUENCE</scope>
</reference>
<proteinExistence type="predicted"/>
<dbReference type="AlphaFoldDB" id="A0A9W4TYG7"/>
<keyword evidence="2" id="KW-1185">Reference proteome</keyword>
<organism evidence="1 2">
    <name type="scientific">Candida verbasci</name>
    <dbReference type="NCBI Taxonomy" id="1227364"/>
    <lineage>
        <taxon>Eukaryota</taxon>
        <taxon>Fungi</taxon>
        <taxon>Dikarya</taxon>
        <taxon>Ascomycota</taxon>
        <taxon>Saccharomycotina</taxon>
        <taxon>Pichiomycetes</taxon>
        <taxon>Debaryomycetaceae</taxon>
        <taxon>Candida/Lodderomyces clade</taxon>
        <taxon>Candida</taxon>
    </lineage>
</organism>
<evidence type="ECO:0000313" key="2">
    <source>
        <dbReference type="Proteomes" id="UP001152885"/>
    </source>
</evidence>
<protein>
    <submittedName>
        <fullName evidence="1">Uncharacterized protein</fullName>
    </submittedName>
</protein>
<accession>A0A9W4TYG7</accession>
<dbReference type="Proteomes" id="UP001152885">
    <property type="component" value="Unassembled WGS sequence"/>
</dbReference>
<gene>
    <name evidence="1" type="ORF">CANVERA_P5198</name>
</gene>
<evidence type="ECO:0000313" key="1">
    <source>
        <dbReference type="EMBL" id="CAI5760690.1"/>
    </source>
</evidence>
<name>A0A9W4TYG7_9ASCO</name>
<sequence length="414" mass="49584">MLTDLPLEIQIKLIQMVPDSNLKYTSPHFYLLYNDLFYHKFIHDFGEESLIVILKVIPWLVPYIKSLDSFRLMNRTIISNRLNLQLTSPTNPFNVQFIKDSWKYIYSIFKNKRLFAEYQDYRIDEPSNYIFNHYVEINRTYLLSYKKTVWLSPGKYNLNTGLAVKYGHGLGTTKFEIKYDNEKINFYPPTNINDILPKNQFCFLKIGEFEITRGKNDENSTQKLKKIEITMEEIGLYIKSGFRIYFIDISQPSLLFNEYDLLFYTLKETNYIYFINIFLKNLYKAINFVQNGGCPDNSSYSCAPKRYGYGNPFDLFKEYEKSYLKDSTSTEANQLFEYDDDKLKEYSNLYYNTKFKRYFKFTTIYQQRQFINRYGDYQIDWNTDDEVVNADDDSKRCEYDKEGLKWKIPIIGEL</sequence>
<dbReference type="OrthoDB" id="4095076at2759"/>